<accession>A0A1T4KDA3</accession>
<keyword evidence="3" id="KW-0418">Kinase</keyword>
<dbReference type="Pfam" id="PF01121">
    <property type="entry name" value="CoaE"/>
    <property type="match status" value="1"/>
</dbReference>
<dbReference type="Proteomes" id="UP000190389">
    <property type="component" value="Unassembled WGS sequence"/>
</dbReference>
<reference evidence="4" key="1">
    <citation type="submission" date="2017-02" db="EMBL/GenBank/DDBJ databases">
        <authorList>
            <person name="Varghese N."/>
            <person name="Submissions S."/>
        </authorList>
    </citation>
    <scope>NUCLEOTIDE SEQUENCE [LARGE SCALE GENOMIC DNA]</scope>
    <source>
        <strain evidence="4">ATCC 27862</strain>
    </source>
</reference>
<evidence type="ECO:0000313" key="3">
    <source>
        <dbReference type="EMBL" id="SJZ40412.1"/>
    </source>
</evidence>
<dbReference type="RefSeq" id="WP_078746760.1">
    <property type="nucleotide sequence ID" value="NZ_CP137850.1"/>
</dbReference>
<dbReference type="OrthoDB" id="399073at2"/>
<dbReference type="InterPro" id="IPR027417">
    <property type="entry name" value="P-loop_NTPase"/>
</dbReference>
<evidence type="ECO:0000256" key="1">
    <source>
        <dbReference type="ARBA" id="ARBA00022741"/>
    </source>
</evidence>
<dbReference type="SUPFAM" id="SSF52540">
    <property type="entry name" value="P-loop containing nucleoside triphosphate hydrolases"/>
    <property type="match status" value="1"/>
</dbReference>
<name>A0A1T4KDA3_9BACT</name>
<evidence type="ECO:0000313" key="4">
    <source>
        <dbReference type="Proteomes" id="UP000190389"/>
    </source>
</evidence>
<protein>
    <submittedName>
        <fullName evidence="3">Dephospho-CoA kinase</fullName>
    </submittedName>
</protein>
<keyword evidence="3" id="KW-0808">Transferase</keyword>
<dbReference type="Gene3D" id="3.40.50.300">
    <property type="entry name" value="P-loop containing nucleotide triphosphate hydrolases"/>
    <property type="match status" value="1"/>
</dbReference>
<dbReference type="GO" id="GO:0005524">
    <property type="term" value="F:ATP binding"/>
    <property type="evidence" value="ECO:0007669"/>
    <property type="project" value="UniProtKB-KW"/>
</dbReference>
<evidence type="ECO:0000256" key="2">
    <source>
        <dbReference type="ARBA" id="ARBA00022840"/>
    </source>
</evidence>
<dbReference type="GO" id="GO:0004140">
    <property type="term" value="F:dephospho-CoA kinase activity"/>
    <property type="evidence" value="ECO:0007669"/>
    <property type="project" value="InterPro"/>
</dbReference>
<keyword evidence="2" id="KW-0067">ATP-binding</keyword>
<organism evidence="3 4">
    <name type="scientific">Mycoplasmopsis verecunda</name>
    <dbReference type="NCBI Taxonomy" id="171291"/>
    <lineage>
        <taxon>Bacteria</taxon>
        <taxon>Bacillati</taxon>
        <taxon>Mycoplasmatota</taxon>
        <taxon>Mycoplasmoidales</taxon>
        <taxon>Metamycoplasmataceae</taxon>
        <taxon>Mycoplasmopsis</taxon>
    </lineage>
</organism>
<keyword evidence="4" id="KW-1185">Reference proteome</keyword>
<dbReference type="AlphaFoldDB" id="A0A1T4KDA3"/>
<dbReference type="EMBL" id="FUXF01000002">
    <property type="protein sequence ID" value="SJZ40412.1"/>
    <property type="molecule type" value="Genomic_DNA"/>
</dbReference>
<proteinExistence type="predicted"/>
<dbReference type="InterPro" id="IPR001977">
    <property type="entry name" value="Depp_CoAkinase"/>
</dbReference>
<dbReference type="STRING" id="171291.SAMN02745154_00008"/>
<dbReference type="GO" id="GO:0015937">
    <property type="term" value="P:coenzyme A biosynthetic process"/>
    <property type="evidence" value="ECO:0007669"/>
    <property type="project" value="InterPro"/>
</dbReference>
<gene>
    <name evidence="3" type="ORF">SAMN02745154_00008</name>
</gene>
<sequence>MIAIVGKIASGKTTFLNYCKNLGYSTLNCDHFVTDLYNHNEEFIAKINEKYGDLLVTNNYVDKKKIKNWILQDISNLEKIEKEVIFYIKKHLLSNKYDFVEIPILFSKNVDFSNFFAYIFNMQIEEKTRQIFLKNKGVDNFVLNILDNQNNYNWELEKTFNGVEIVNISLDKRNNLTKIKKLLAEYI</sequence>
<keyword evidence="1" id="KW-0547">Nucleotide-binding</keyword>